<evidence type="ECO:0000259" key="1">
    <source>
        <dbReference type="Pfam" id="PF17940"/>
    </source>
</evidence>
<reference evidence="3" key="1">
    <citation type="journal article" date="2019" name="Int. J. Syst. Evol. Microbiol.">
        <title>The Global Catalogue of Microorganisms (GCM) 10K type strain sequencing project: providing services to taxonomists for standard genome sequencing and annotation.</title>
        <authorList>
            <consortium name="The Broad Institute Genomics Platform"/>
            <consortium name="The Broad Institute Genome Sequencing Center for Infectious Disease"/>
            <person name="Wu L."/>
            <person name="Ma J."/>
        </authorList>
    </citation>
    <scope>NUCLEOTIDE SEQUENCE [LARGE SCALE GENOMIC DNA]</scope>
    <source>
        <strain evidence="3">CGMCC 4.7382</strain>
    </source>
</reference>
<organism evidence="2 3">
    <name type="scientific">Marinactinospora rubrisoli</name>
    <dbReference type="NCBI Taxonomy" id="2715399"/>
    <lineage>
        <taxon>Bacteria</taxon>
        <taxon>Bacillati</taxon>
        <taxon>Actinomycetota</taxon>
        <taxon>Actinomycetes</taxon>
        <taxon>Streptosporangiales</taxon>
        <taxon>Nocardiopsidaceae</taxon>
        <taxon>Marinactinospora</taxon>
    </lineage>
</organism>
<protein>
    <submittedName>
        <fullName evidence="2">TetR/AcrR family transcriptional regulator</fullName>
    </submittedName>
</protein>
<dbReference type="SUPFAM" id="SSF48498">
    <property type="entry name" value="Tetracyclin repressor-like, C-terminal domain"/>
    <property type="match status" value="1"/>
</dbReference>
<evidence type="ECO:0000313" key="3">
    <source>
        <dbReference type="Proteomes" id="UP001596540"/>
    </source>
</evidence>
<dbReference type="EMBL" id="JBHTBH010000001">
    <property type="protein sequence ID" value="MFC7326792.1"/>
    <property type="molecule type" value="Genomic_DNA"/>
</dbReference>
<keyword evidence="3" id="KW-1185">Reference proteome</keyword>
<dbReference type="InterPro" id="IPR009057">
    <property type="entry name" value="Homeodomain-like_sf"/>
</dbReference>
<feature type="domain" description="Tetracyclin repressor-like C-terminal group 31" evidence="1">
    <location>
        <begin position="80"/>
        <end position="187"/>
    </location>
</feature>
<dbReference type="Proteomes" id="UP001596540">
    <property type="component" value="Unassembled WGS sequence"/>
</dbReference>
<name>A0ABW2KCM7_9ACTN</name>
<dbReference type="RefSeq" id="WP_379868697.1">
    <property type="nucleotide sequence ID" value="NZ_JBHTBH010000001.1"/>
</dbReference>
<accession>A0ABW2KCM7</accession>
<comment type="caution">
    <text evidence="2">The sequence shown here is derived from an EMBL/GenBank/DDBJ whole genome shotgun (WGS) entry which is preliminary data.</text>
</comment>
<sequence length="198" mass="21947">MAEIASPRLELIARTAMRLIASRGLRGLTHRAVDQAAGLPPGSTSYHARTRARLIEVTLRRMADEEGRAEETVLMTADHDLDTLADLVADFMYTAIHRDRDRMLARYELALEATRRPELRPLYDRVGARFRALAQRVTSVLGSPDPERHARDLIAWADGVIFDFVAGPASARHPSRAELRRSAGDLLGALARHPAQPA</sequence>
<dbReference type="Gene3D" id="1.10.357.10">
    <property type="entry name" value="Tetracycline Repressor, domain 2"/>
    <property type="match status" value="1"/>
</dbReference>
<proteinExistence type="predicted"/>
<dbReference type="InterPro" id="IPR036271">
    <property type="entry name" value="Tet_transcr_reg_TetR-rel_C_sf"/>
</dbReference>
<dbReference type="SUPFAM" id="SSF46689">
    <property type="entry name" value="Homeodomain-like"/>
    <property type="match status" value="1"/>
</dbReference>
<dbReference type="Pfam" id="PF17940">
    <property type="entry name" value="TetR_C_31"/>
    <property type="match status" value="1"/>
</dbReference>
<evidence type="ECO:0000313" key="2">
    <source>
        <dbReference type="EMBL" id="MFC7326792.1"/>
    </source>
</evidence>
<gene>
    <name evidence="2" type="ORF">ACFQRF_03470</name>
</gene>
<dbReference type="InterPro" id="IPR041583">
    <property type="entry name" value="TetR_C_31"/>
</dbReference>